<evidence type="ECO:0000256" key="2">
    <source>
        <dbReference type="ARBA" id="ARBA00022679"/>
    </source>
</evidence>
<dbReference type="KEGG" id="bpw:WESB_0123"/>
<dbReference type="AlphaFoldDB" id="K0JHN5"/>
<sequence length="424" mass="49129">MFSLDFKQKVDRQLFGILAYLLDRLAFLLRKIIKIDHTINKENVKNVVIAKYLGLGSIVRSEVVINDIKMSFPEAKIHYLTSVKNKSIFDIIKNVDNVLTIDDSGIMSMIVSTFKLVVSLISIKVDAFIDLEVYSRYSTCIAIMSCARNRYGFFRYDVHWHIGIYTHMLYFNNSQNITDIYLQISNYLTSSNSYNKNIPKFLFNDKHKEDINNYFNEVIGNKDNRDLYIGINANASELALERRYPPEYFCELIENLLNVKEKNIFIFLIGSPNEKKYLEDEIYNKLSSNKRNRVFLTAGMFSLNSSIYLISKFDLFITTDSGPLHFAYAQNVNIISIWGPCSHLHYSLPNYDNDVAINSNAYCSPCIHLTVRPPCGGNNVCLKMIYPKEIYKKTIEVLKISSTEKYIEKEKNIDYSYYLGSVIR</sequence>
<evidence type="ECO:0000313" key="3">
    <source>
        <dbReference type="EMBL" id="CCG55596.1"/>
    </source>
</evidence>
<dbReference type="PATRIC" id="fig|1161918.5.peg.865"/>
<keyword evidence="1" id="KW-0328">Glycosyltransferase</keyword>
<dbReference type="PANTHER" id="PTHR30160">
    <property type="entry name" value="TETRAACYLDISACCHARIDE 4'-KINASE-RELATED"/>
    <property type="match status" value="1"/>
</dbReference>
<dbReference type="InterPro" id="IPR051199">
    <property type="entry name" value="LPS_LOS_Heptosyltrfase"/>
</dbReference>
<dbReference type="EMBL" id="HE793032">
    <property type="protein sequence ID" value="CCG55596.1"/>
    <property type="molecule type" value="Genomic_DNA"/>
</dbReference>
<evidence type="ECO:0000256" key="1">
    <source>
        <dbReference type="ARBA" id="ARBA00022676"/>
    </source>
</evidence>
<name>K0JHN5_BRAPL</name>
<dbReference type="GO" id="GO:0008713">
    <property type="term" value="F:ADP-heptose-lipopolysaccharide heptosyltransferase activity"/>
    <property type="evidence" value="ECO:0007669"/>
    <property type="project" value="TreeGrafter"/>
</dbReference>
<dbReference type="Pfam" id="PF01075">
    <property type="entry name" value="Glyco_transf_9"/>
    <property type="match status" value="1"/>
</dbReference>
<evidence type="ECO:0000313" key="4">
    <source>
        <dbReference type="Proteomes" id="UP000003759"/>
    </source>
</evidence>
<protein>
    <submittedName>
        <fullName evidence="3">ADP-heptose:LPS heptosyltransferase RfaF</fullName>
    </submittedName>
</protein>
<proteinExistence type="predicted"/>
<dbReference type="GO" id="GO:0009244">
    <property type="term" value="P:lipopolysaccharide core region biosynthetic process"/>
    <property type="evidence" value="ECO:0007669"/>
    <property type="project" value="TreeGrafter"/>
</dbReference>
<dbReference type="SUPFAM" id="SSF53756">
    <property type="entry name" value="UDP-Glycosyltransferase/glycogen phosphorylase"/>
    <property type="match status" value="1"/>
</dbReference>
<gene>
    <name evidence="3" type="primary">rfaF</name>
    <name evidence="3" type="ORF">WESB_0123</name>
</gene>
<dbReference type="HOGENOM" id="CLU_038371_3_0_12"/>
<dbReference type="OrthoDB" id="9768048at2"/>
<dbReference type="InterPro" id="IPR002201">
    <property type="entry name" value="Glyco_trans_9"/>
</dbReference>
<keyword evidence="2 3" id="KW-0808">Transferase</keyword>
<accession>K0JHN5</accession>
<dbReference type="RefSeq" id="WP_014932123.1">
    <property type="nucleotide sequence ID" value="NC_018604.1"/>
</dbReference>
<dbReference type="Proteomes" id="UP000003759">
    <property type="component" value="Chromosome"/>
</dbReference>
<reference evidence="3 4" key="1">
    <citation type="journal article" date="2012" name="BMC Genomics">
        <title>Comparative genomics of Brachyspira pilosicoli strains: genome rearrangements, reductions and correlation of genetic compliment with phenotypic diversity.</title>
        <authorList>
            <person name="Mappley L.J."/>
            <person name="Black M.L."/>
            <person name="Abuoun M."/>
            <person name="Darby A.C."/>
            <person name="Woodward M.J."/>
            <person name="Parkhill J."/>
            <person name="Turner A.K."/>
            <person name="Bellgard M.I."/>
            <person name="La T."/>
            <person name="Phillips N.D."/>
            <person name="La Ragione R.M."/>
            <person name="Hampson D.J."/>
        </authorList>
    </citation>
    <scope>NUCLEOTIDE SEQUENCE [LARGE SCALE GENOMIC DNA]</scope>
    <source>
        <strain evidence="3">WesB</strain>
    </source>
</reference>
<dbReference type="CDD" id="cd03789">
    <property type="entry name" value="GT9_LPS_heptosyltransferase"/>
    <property type="match status" value="1"/>
</dbReference>
<dbReference type="Gene3D" id="3.40.50.2000">
    <property type="entry name" value="Glycogen Phosphorylase B"/>
    <property type="match status" value="2"/>
</dbReference>
<organism evidence="3 4">
    <name type="scientific">Brachyspira pilosicoli WesB</name>
    <dbReference type="NCBI Taxonomy" id="1161918"/>
    <lineage>
        <taxon>Bacteria</taxon>
        <taxon>Pseudomonadati</taxon>
        <taxon>Spirochaetota</taxon>
        <taxon>Spirochaetia</taxon>
        <taxon>Brachyspirales</taxon>
        <taxon>Brachyspiraceae</taxon>
        <taxon>Brachyspira</taxon>
    </lineage>
</organism>
<dbReference type="GO" id="GO:0005829">
    <property type="term" value="C:cytosol"/>
    <property type="evidence" value="ECO:0007669"/>
    <property type="project" value="TreeGrafter"/>
</dbReference>